<accession>A0A383BTE2</accession>
<organism evidence="3">
    <name type="scientific">marine metagenome</name>
    <dbReference type="NCBI Taxonomy" id="408172"/>
    <lineage>
        <taxon>unclassified sequences</taxon>
        <taxon>metagenomes</taxon>
        <taxon>ecological metagenomes</taxon>
    </lineage>
</organism>
<dbReference type="Gene3D" id="1.25.40.10">
    <property type="entry name" value="Tetratricopeptide repeat domain"/>
    <property type="match status" value="1"/>
</dbReference>
<dbReference type="InterPro" id="IPR011990">
    <property type="entry name" value="TPR-like_helical_dom_sf"/>
</dbReference>
<proteinExistence type="predicted"/>
<dbReference type="EMBL" id="UINC01203232">
    <property type="protein sequence ID" value="SVE23387.1"/>
    <property type="molecule type" value="Genomic_DNA"/>
</dbReference>
<dbReference type="InterPro" id="IPR013105">
    <property type="entry name" value="TPR_2"/>
</dbReference>
<reference evidence="3" key="1">
    <citation type="submission" date="2018-05" db="EMBL/GenBank/DDBJ databases">
        <authorList>
            <person name="Lanie J.A."/>
            <person name="Ng W.-L."/>
            <person name="Kazmierczak K.M."/>
            <person name="Andrzejewski T.M."/>
            <person name="Davidsen T.M."/>
            <person name="Wayne K.J."/>
            <person name="Tettelin H."/>
            <person name="Glass J.I."/>
            <person name="Rusch D."/>
            <person name="Podicherti R."/>
            <person name="Tsui H.-C.T."/>
            <person name="Winkler M.E."/>
        </authorList>
    </citation>
    <scope>NUCLEOTIDE SEQUENCE</scope>
</reference>
<dbReference type="SUPFAM" id="SSF48452">
    <property type="entry name" value="TPR-like"/>
    <property type="match status" value="1"/>
</dbReference>
<evidence type="ECO:0000256" key="1">
    <source>
        <dbReference type="ARBA" id="ARBA00022737"/>
    </source>
</evidence>
<evidence type="ECO:0000313" key="3">
    <source>
        <dbReference type="EMBL" id="SVE23387.1"/>
    </source>
</evidence>
<dbReference type="PROSITE" id="PS50005">
    <property type="entry name" value="TPR"/>
    <property type="match status" value="1"/>
</dbReference>
<dbReference type="Pfam" id="PF07719">
    <property type="entry name" value="TPR_2"/>
    <property type="match status" value="1"/>
</dbReference>
<dbReference type="AlphaFoldDB" id="A0A383BTE2"/>
<name>A0A383BTE2_9ZZZZ</name>
<dbReference type="SMART" id="SM00028">
    <property type="entry name" value="TPR"/>
    <property type="match status" value="2"/>
</dbReference>
<feature type="non-terminal residue" evidence="3">
    <location>
        <position position="1"/>
    </location>
</feature>
<keyword evidence="2" id="KW-0802">TPR repeat</keyword>
<keyword evidence="1" id="KW-0677">Repeat</keyword>
<protein>
    <submittedName>
        <fullName evidence="3">Uncharacterized protein</fullName>
    </submittedName>
</protein>
<gene>
    <name evidence="3" type="ORF">METZ01_LOCUS476241</name>
</gene>
<dbReference type="InterPro" id="IPR019734">
    <property type="entry name" value="TPR_rpt"/>
</dbReference>
<sequence>DLERIVALDGREMKENWFYLQVILYNELEDIDNVIRVLETMVVRFPKKMYWMHLAGMYSEKEWDSRALSAYYAIYLQGLLAKNSEIVMLAQRLLNADVSYEAAMVLEKGFKDKIVNIDEKNLRLLATCYTVAQEMSKAIEAWRRASKFDEDGEIHYRLAQALAQQDRHKEAVASYRKALEDDELDNRSDTLFWMAISHMSLENWNLASTAFRQAGKLNKKMAKQTRQYIRYITGEKRRQAALKE</sequence>
<feature type="non-terminal residue" evidence="3">
    <location>
        <position position="244"/>
    </location>
</feature>
<evidence type="ECO:0000256" key="2">
    <source>
        <dbReference type="ARBA" id="ARBA00022803"/>
    </source>
</evidence>